<organism evidence="5 6">
    <name type="scientific">Streptomyces harbinensis</name>
    <dbReference type="NCBI Taxonomy" id="1176198"/>
    <lineage>
        <taxon>Bacteria</taxon>
        <taxon>Bacillati</taxon>
        <taxon>Actinomycetota</taxon>
        <taxon>Actinomycetes</taxon>
        <taxon>Kitasatosporales</taxon>
        <taxon>Streptomycetaceae</taxon>
        <taxon>Streptomyces</taxon>
    </lineage>
</organism>
<dbReference type="Proteomes" id="UP000198873">
    <property type="component" value="Unassembled WGS sequence"/>
</dbReference>
<gene>
    <name evidence="5" type="ORF">SAMN05444716_105318</name>
</gene>
<evidence type="ECO:0000313" key="5">
    <source>
        <dbReference type="EMBL" id="SFS97049.1"/>
    </source>
</evidence>
<dbReference type="SUPFAM" id="SSF46689">
    <property type="entry name" value="Homeodomain-like"/>
    <property type="match status" value="1"/>
</dbReference>
<dbReference type="GO" id="GO:0003700">
    <property type="term" value="F:DNA-binding transcription factor activity"/>
    <property type="evidence" value="ECO:0007669"/>
    <property type="project" value="TreeGrafter"/>
</dbReference>
<dbReference type="InterPro" id="IPR050109">
    <property type="entry name" value="HTH-type_TetR-like_transc_reg"/>
</dbReference>
<dbReference type="InterPro" id="IPR001647">
    <property type="entry name" value="HTH_TetR"/>
</dbReference>
<feature type="DNA-binding region" description="H-T-H motif" evidence="2">
    <location>
        <begin position="42"/>
        <end position="61"/>
    </location>
</feature>
<dbReference type="PRINTS" id="PR00455">
    <property type="entry name" value="HTHTETR"/>
</dbReference>
<evidence type="ECO:0000256" key="2">
    <source>
        <dbReference type="PROSITE-ProRule" id="PRU00335"/>
    </source>
</evidence>
<dbReference type="PANTHER" id="PTHR30055">
    <property type="entry name" value="HTH-TYPE TRANSCRIPTIONAL REGULATOR RUTR"/>
    <property type="match status" value="1"/>
</dbReference>
<keyword evidence="1 2" id="KW-0238">DNA-binding</keyword>
<feature type="region of interest" description="Disordered" evidence="3">
    <location>
        <begin position="204"/>
        <end position="233"/>
    </location>
</feature>
<dbReference type="PROSITE" id="PS50977">
    <property type="entry name" value="HTH_TETR_2"/>
    <property type="match status" value="1"/>
</dbReference>
<dbReference type="GO" id="GO:0000976">
    <property type="term" value="F:transcription cis-regulatory region binding"/>
    <property type="evidence" value="ECO:0007669"/>
    <property type="project" value="TreeGrafter"/>
</dbReference>
<feature type="domain" description="HTH tetR-type" evidence="4">
    <location>
        <begin position="19"/>
        <end position="79"/>
    </location>
</feature>
<dbReference type="PANTHER" id="PTHR30055:SF209">
    <property type="entry name" value="POSSIBLE TRANSCRIPTIONAL REGULATORY PROTEIN (PROBABLY TETR-FAMILY)"/>
    <property type="match status" value="1"/>
</dbReference>
<evidence type="ECO:0000313" key="6">
    <source>
        <dbReference type="Proteomes" id="UP000198873"/>
    </source>
</evidence>
<accession>A0A1I6U678</accession>
<evidence type="ECO:0000256" key="3">
    <source>
        <dbReference type="SAM" id="MobiDB-lite"/>
    </source>
</evidence>
<evidence type="ECO:0000256" key="1">
    <source>
        <dbReference type="ARBA" id="ARBA00023125"/>
    </source>
</evidence>
<dbReference type="STRING" id="1176198.SAMN05444716_105318"/>
<sequence length="233" mass="25327">MDPFLVPFGTPRPERADAVRNREHLLRTAREMIAAEGVDKVTMDGLAERAGLGKGTVFRRFGTRAGIFRALLDADERRFQEQVLSGPPPLGPGAEPVERLIAYGRARTAFLLDHQAIARAGLDRNRPVPASGASLTQLHLRMLLLQAAPMPHLDAVTVQLTAALEGPLVLYLSRPEGEAPLDPGAAGFFGDAWQTLIERLVHGPQAAPARDSRHDSRHDNGHDSRRGDRKGAP</sequence>
<dbReference type="Gene3D" id="1.10.357.10">
    <property type="entry name" value="Tetracycline Repressor, domain 2"/>
    <property type="match status" value="1"/>
</dbReference>
<dbReference type="AlphaFoldDB" id="A0A1I6U678"/>
<protein>
    <submittedName>
        <fullName evidence="5">Polyketide synthase 12</fullName>
    </submittedName>
</protein>
<reference evidence="6" key="1">
    <citation type="submission" date="2016-10" db="EMBL/GenBank/DDBJ databases">
        <authorList>
            <person name="Varghese N."/>
            <person name="Submissions S."/>
        </authorList>
    </citation>
    <scope>NUCLEOTIDE SEQUENCE [LARGE SCALE GENOMIC DNA]</scope>
    <source>
        <strain evidence="6">CGMCC 4.7047</strain>
    </source>
</reference>
<proteinExistence type="predicted"/>
<keyword evidence="6" id="KW-1185">Reference proteome</keyword>
<evidence type="ECO:0000259" key="4">
    <source>
        <dbReference type="PROSITE" id="PS50977"/>
    </source>
</evidence>
<dbReference type="Pfam" id="PF00440">
    <property type="entry name" value="TetR_N"/>
    <property type="match status" value="1"/>
</dbReference>
<dbReference type="EMBL" id="FPAB01000005">
    <property type="protein sequence ID" value="SFS97049.1"/>
    <property type="molecule type" value="Genomic_DNA"/>
</dbReference>
<dbReference type="InterPro" id="IPR009057">
    <property type="entry name" value="Homeodomain-like_sf"/>
</dbReference>
<feature type="compositionally biased region" description="Basic and acidic residues" evidence="3">
    <location>
        <begin position="210"/>
        <end position="233"/>
    </location>
</feature>
<dbReference type="RefSeq" id="WP_093843502.1">
    <property type="nucleotide sequence ID" value="NZ_FPAB01000005.1"/>
</dbReference>
<name>A0A1I6U678_9ACTN</name>